<evidence type="ECO:0000256" key="1">
    <source>
        <dbReference type="SAM" id="SignalP"/>
    </source>
</evidence>
<evidence type="ECO:0008006" key="5">
    <source>
        <dbReference type="Google" id="ProtNLM"/>
    </source>
</evidence>
<feature type="signal peptide" evidence="1">
    <location>
        <begin position="1"/>
        <end position="18"/>
    </location>
</feature>
<evidence type="ECO:0000313" key="4">
    <source>
        <dbReference type="Proteomes" id="UP000014760"/>
    </source>
</evidence>
<keyword evidence="1" id="KW-0732">Signal</keyword>
<dbReference type="EMBL" id="KB294417">
    <property type="protein sequence ID" value="ELU14596.1"/>
    <property type="molecule type" value="Genomic_DNA"/>
</dbReference>
<feature type="chain" id="PRO_5008788948" description="SCP domain-containing protein" evidence="1">
    <location>
        <begin position="19"/>
        <end position="283"/>
    </location>
</feature>
<dbReference type="AlphaFoldDB" id="R7VE71"/>
<name>R7VE71_CAPTE</name>
<evidence type="ECO:0000313" key="3">
    <source>
        <dbReference type="EnsemblMetazoa" id="CapteP180550"/>
    </source>
</evidence>
<accession>R7VE71</accession>
<dbReference type="EnsemblMetazoa" id="CapteT180550">
    <property type="protein sequence ID" value="CapteP180550"/>
    <property type="gene ID" value="CapteG180550"/>
</dbReference>
<organism evidence="2">
    <name type="scientific">Capitella teleta</name>
    <name type="common">Polychaete worm</name>
    <dbReference type="NCBI Taxonomy" id="283909"/>
    <lineage>
        <taxon>Eukaryota</taxon>
        <taxon>Metazoa</taxon>
        <taxon>Spiralia</taxon>
        <taxon>Lophotrochozoa</taxon>
        <taxon>Annelida</taxon>
        <taxon>Polychaeta</taxon>
        <taxon>Sedentaria</taxon>
        <taxon>Scolecida</taxon>
        <taxon>Capitellidae</taxon>
        <taxon>Capitella</taxon>
    </lineage>
</organism>
<evidence type="ECO:0000313" key="2">
    <source>
        <dbReference type="EMBL" id="ELU14596.1"/>
    </source>
</evidence>
<reference evidence="3" key="3">
    <citation type="submission" date="2015-06" db="UniProtKB">
        <authorList>
            <consortium name="EnsemblMetazoa"/>
        </authorList>
    </citation>
    <scope>IDENTIFICATION</scope>
</reference>
<dbReference type="Proteomes" id="UP000014760">
    <property type="component" value="Unassembled WGS sequence"/>
</dbReference>
<sequence length="283" mass="31410">MEFIWCAALLLGLSSVDAAGRAFPVDAENYVVDRFREINPYLEYDRTNFLVDLSGQHVSCDITDRAGFVSVNRYTPEGDTILGISGAVKGDEAHSDAVTMYIKYLVDEWMKTPSYFDQIRGADRFGCSVKPLCSGYSTVVCLFSPAHQSDEPNDIGEKTKARAFTPEQYSLAEDITGHKWDRSHFLENLSGLETDCAMMGRSDWPFAAATAEAAARSYHISGLYDYAVNYGSTEEAMVEILSRMKVIRGNAEVGCSLIPDCYGGRGDIKEMFVVISCIFLEDY</sequence>
<keyword evidence="4" id="KW-1185">Reference proteome</keyword>
<dbReference type="OrthoDB" id="6280382at2759"/>
<proteinExistence type="predicted"/>
<gene>
    <name evidence="2" type="ORF">CAPTEDRAFT_180550</name>
</gene>
<dbReference type="HOGENOM" id="CLU_984299_0_0_1"/>
<dbReference type="EMBL" id="AMQN01000696">
    <property type="status" value="NOT_ANNOTATED_CDS"/>
    <property type="molecule type" value="Genomic_DNA"/>
</dbReference>
<reference evidence="2 4" key="2">
    <citation type="journal article" date="2013" name="Nature">
        <title>Insights into bilaterian evolution from three spiralian genomes.</title>
        <authorList>
            <person name="Simakov O."/>
            <person name="Marletaz F."/>
            <person name="Cho S.J."/>
            <person name="Edsinger-Gonzales E."/>
            <person name="Havlak P."/>
            <person name="Hellsten U."/>
            <person name="Kuo D.H."/>
            <person name="Larsson T."/>
            <person name="Lv J."/>
            <person name="Arendt D."/>
            <person name="Savage R."/>
            <person name="Osoegawa K."/>
            <person name="de Jong P."/>
            <person name="Grimwood J."/>
            <person name="Chapman J.A."/>
            <person name="Shapiro H."/>
            <person name="Aerts A."/>
            <person name="Otillar R.P."/>
            <person name="Terry A.Y."/>
            <person name="Boore J.L."/>
            <person name="Grigoriev I.V."/>
            <person name="Lindberg D.R."/>
            <person name="Seaver E.C."/>
            <person name="Weisblat D.A."/>
            <person name="Putnam N.H."/>
            <person name="Rokhsar D.S."/>
        </authorList>
    </citation>
    <scope>NUCLEOTIDE SEQUENCE</scope>
    <source>
        <strain evidence="2 4">I ESC-2004</strain>
    </source>
</reference>
<protein>
    <recommendedName>
        <fullName evidence="5">SCP domain-containing protein</fullName>
    </recommendedName>
</protein>
<reference evidence="4" key="1">
    <citation type="submission" date="2012-12" db="EMBL/GenBank/DDBJ databases">
        <authorList>
            <person name="Hellsten U."/>
            <person name="Grimwood J."/>
            <person name="Chapman J.A."/>
            <person name="Shapiro H."/>
            <person name="Aerts A."/>
            <person name="Otillar R.P."/>
            <person name="Terry A.Y."/>
            <person name="Boore J.L."/>
            <person name="Simakov O."/>
            <person name="Marletaz F."/>
            <person name="Cho S.-J."/>
            <person name="Edsinger-Gonzales E."/>
            <person name="Havlak P."/>
            <person name="Kuo D.-H."/>
            <person name="Larsson T."/>
            <person name="Lv J."/>
            <person name="Arendt D."/>
            <person name="Savage R."/>
            <person name="Osoegawa K."/>
            <person name="de Jong P."/>
            <person name="Lindberg D.R."/>
            <person name="Seaver E.C."/>
            <person name="Weisblat D.A."/>
            <person name="Putnam N.H."/>
            <person name="Grigoriev I.V."/>
            <person name="Rokhsar D.S."/>
        </authorList>
    </citation>
    <scope>NUCLEOTIDE SEQUENCE</scope>
    <source>
        <strain evidence="4">I ESC-2004</strain>
    </source>
</reference>